<sequence>MNNSLTNSKKRRNSSFKSNASDDTTTARTTKRKVKKPRVSVKEELNVEIPSDVSVFSTIDSETSSSLVLSNEEKSLPPISSLLLYKPSIAANRFDPFEPHVHYILPGPALSGYVTPAIVKHESTFNASVPPVMPIIPYYFHHAQFGIEACMNQLEYHRQQHSVRAYSSNSVNNGVNYYI</sequence>
<evidence type="ECO:0000313" key="2">
    <source>
        <dbReference type="EMBL" id="CEP11511.1"/>
    </source>
</evidence>
<feature type="region of interest" description="Disordered" evidence="1">
    <location>
        <begin position="1"/>
        <end position="39"/>
    </location>
</feature>
<evidence type="ECO:0000256" key="1">
    <source>
        <dbReference type="SAM" id="MobiDB-lite"/>
    </source>
</evidence>
<dbReference type="EMBL" id="LN726479">
    <property type="protein sequence ID" value="CEP11511.1"/>
    <property type="molecule type" value="Genomic_DNA"/>
</dbReference>
<feature type="compositionally biased region" description="Basic residues" evidence="1">
    <location>
        <begin position="29"/>
        <end position="39"/>
    </location>
</feature>
<organism evidence="2 3">
    <name type="scientific">Parasitella parasitica</name>
    <dbReference type="NCBI Taxonomy" id="35722"/>
    <lineage>
        <taxon>Eukaryota</taxon>
        <taxon>Fungi</taxon>
        <taxon>Fungi incertae sedis</taxon>
        <taxon>Mucoromycota</taxon>
        <taxon>Mucoromycotina</taxon>
        <taxon>Mucoromycetes</taxon>
        <taxon>Mucorales</taxon>
        <taxon>Mucorineae</taxon>
        <taxon>Mucoraceae</taxon>
        <taxon>Parasitella</taxon>
    </lineage>
</organism>
<keyword evidence="3" id="KW-1185">Reference proteome</keyword>
<dbReference type="OrthoDB" id="2290936at2759"/>
<dbReference type="Proteomes" id="UP000054107">
    <property type="component" value="Unassembled WGS sequence"/>
</dbReference>
<name>A0A0B7MZR2_9FUNG</name>
<protein>
    <submittedName>
        <fullName evidence="2">Uncharacterized protein</fullName>
    </submittedName>
</protein>
<reference evidence="2 3" key="1">
    <citation type="submission" date="2014-09" db="EMBL/GenBank/DDBJ databases">
        <authorList>
            <person name="Ellenberger Sabrina"/>
        </authorList>
    </citation>
    <scope>NUCLEOTIDE SEQUENCE [LARGE SCALE GENOMIC DNA]</scope>
    <source>
        <strain evidence="2 3">CBS 412.66</strain>
    </source>
</reference>
<evidence type="ECO:0000313" key="3">
    <source>
        <dbReference type="Proteomes" id="UP000054107"/>
    </source>
</evidence>
<gene>
    <name evidence="2" type="primary">PARPA_05373.1 scaffold 18099</name>
</gene>
<dbReference type="AlphaFoldDB" id="A0A0B7MZR2"/>
<proteinExistence type="predicted"/>
<accession>A0A0B7MZR2</accession>
<feature type="compositionally biased region" description="Low complexity" evidence="1">
    <location>
        <begin position="15"/>
        <end position="28"/>
    </location>
</feature>